<reference evidence="3" key="12">
    <citation type="submission" date="2024-01" db="EMBL/GenBank/DDBJ databases">
        <authorList>
            <person name="Macesic N."/>
        </authorList>
    </citation>
    <scope>NUCLEOTIDE SEQUENCE</scope>
    <source>
        <strain evidence="3">CPO519</strain>
    </source>
</reference>
<reference evidence="10" key="9">
    <citation type="submission" date="2021-03" db="EMBL/GenBank/DDBJ databases">
        <title>Complete genome sequencing of Acinetobacter baumannii.</title>
        <authorList>
            <person name="Yadav B."/>
            <person name="Makwana N."/>
            <person name="Kharat A.S."/>
            <person name="Veeraraghavan B."/>
            <person name="Vijayakumar S."/>
            <person name="Priya M."/>
        </authorList>
    </citation>
    <scope>NUCLEOTIDE SEQUENCE</scope>
    <source>
        <strain evidence="10">KSK6</strain>
    </source>
</reference>
<dbReference type="Proteomes" id="UP000269597">
    <property type="component" value="Unassembled WGS sequence"/>
</dbReference>
<evidence type="ECO:0000313" key="14">
    <source>
        <dbReference type="Proteomes" id="UP000194699"/>
    </source>
</evidence>
<gene>
    <name evidence="5" type="ORF">A7M90_19565</name>
    <name evidence="1" type="ORF">APD06_08750</name>
    <name evidence="6" type="ORF">B9X95_08420</name>
    <name evidence="8" type="ORF">C5U34_15775</name>
    <name evidence="7" type="ORF">CBE85_19080</name>
    <name evidence="9" type="ORF">DOL94_17180</name>
    <name evidence="11" type="ORF">EA722_17430</name>
    <name evidence="4" type="ORF">F2P40_05640</name>
    <name evidence="10" type="ORF">J6E47_14250</name>
    <name evidence="3" type="ORF">P9867_012660</name>
    <name evidence="2" type="ORF">P9867_20145</name>
</gene>
<dbReference type="EMBL" id="CP072270">
    <property type="protein sequence ID" value="QTK42563.1"/>
    <property type="molecule type" value="Genomic_DNA"/>
</dbReference>
<evidence type="ECO:0000313" key="11">
    <source>
        <dbReference type="EMBL" id="RSP70338.1"/>
    </source>
</evidence>
<reference evidence="11 18" key="7">
    <citation type="submission" date="2018-10" db="EMBL/GenBank/DDBJ databases">
        <title>GWAS and RNA-Seq identify cryptic mechanisms of antimicrobial resistance in Acinetobacter baumannii.</title>
        <authorList>
            <person name="Sahl J.W."/>
        </authorList>
    </citation>
    <scope>NUCLEOTIDE SEQUENCE [LARGE SCALE GENOMIC DNA]</scope>
    <source>
        <strain evidence="11 18">TG31299</strain>
    </source>
</reference>
<organism evidence="4 19">
    <name type="scientific">Acinetobacter baumannii</name>
    <dbReference type="NCBI Taxonomy" id="470"/>
    <lineage>
        <taxon>Bacteria</taxon>
        <taxon>Pseudomonadati</taxon>
        <taxon>Pseudomonadota</taxon>
        <taxon>Gammaproteobacteria</taxon>
        <taxon>Moraxellales</taxon>
        <taxon>Moraxellaceae</taxon>
        <taxon>Acinetobacter</taxon>
        <taxon>Acinetobacter calcoaceticus/baumannii complex</taxon>
    </lineage>
</organism>
<evidence type="ECO:0000313" key="7">
    <source>
        <dbReference type="EMBL" id="OWK64948.1"/>
    </source>
</evidence>
<dbReference type="EMBL" id="NGKM01000032">
    <property type="protein sequence ID" value="OWK64948.1"/>
    <property type="molecule type" value="Genomic_DNA"/>
</dbReference>
<reference evidence="4 19" key="8">
    <citation type="submission" date="2019-10" db="EMBL/GenBank/DDBJ databases">
        <title>Genetic environment of the oxa23 gene and comparative analysis of carbapenem resistant Acinetobacter baumannii isolates belonging to global clone 1, lineage 2 recovered in a burns hospital outbreak in 2012-2013.</title>
        <authorList>
            <person name="Douraghi M."/>
            <person name="Aris P."/>
            <person name="Kenyon J."/>
            <person name="Hamidian M."/>
        </authorList>
    </citation>
    <scope>NUCLEOTIDE SEQUENCE [LARGE SCALE GENOMIC DNA]</scope>
    <source>
        <strain evidence="4 19">ABS103</strain>
    </source>
</reference>
<dbReference type="Proteomes" id="UP000239276">
    <property type="component" value="Unassembled WGS sequence"/>
</dbReference>
<proteinExistence type="predicted"/>
<dbReference type="PATRIC" id="fig|470.1295.peg.1676"/>
<dbReference type="Proteomes" id="UP001174156">
    <property type="component" value="Unassembled WGS sequence"/>
</dbReference>
<dbReference type="Proteomes" id="UP000194699">
    <property type="component" value="Unassembled WGS sequence"/>
</dbReference>
<dbReference type="EMBL" id="LYKI01000044">
    <property type="protein sequence ID" value="OIG69756.1"/>
    <property type="molecule type" value="Genomic_DNA"/>
</dbReference>
<evidence type="ECO:0000313" key="2">
    <source>
        <dbReference type="EMBL" id="MDK4883853.1"/>
    </source>
</evidence>
<dbReference type="Proteomes" id="UP000197394">
    <property type="component" value="Unassembled WGS sequence"/>
</dbReference>
<evidence type="ECO:0000313" key="13">
    <source>
        <dbReference type="Proteomes" id="UP000179937"/>
    </source>
</evidence>
<sequence>MSKLSVDISASARNGVSRILHGLDISNQKEIAEQLKVDPSTITRLKTDKKNNGLNEIEMFCELLSLLGLKVVPKDYQSIDKERVAALLVMSKSWMNRIETVDDLFHDEISGQKEKLGY</sequence>
<evidence type="ECO:0000313" key="10">
    <source>
        <dbReference type="EMBL" id="QTK42563.1"/>
    </source>
</evidence>
<dbReference type="Proteomes" id="UP000179937">
    <property type="component" value="Unassembled WGS sequence"/>
</dbReference>
<dbReference type="AlphaFoldDB" id="A0A077GNE6"/>
<reference evidence="9 17" key="6">
    <citation type="submission" date="2018-06" db="EMBL/GenBank/DDBJ databases">
        <title>Carbapenemase-producing Acinetobacter spp. from environmental sources in an hospital from French Polynesia.</title>
        <authorList>
            <person name="Bonnin R.A."/>
            <person name="Levy M."/>
            <person name="Cuzon G."/>
            <person name="Dortet L."/>
            <person name="Naas T."/>
        </authorList>
    </citation>
    <scope>NUCLEOTIDE SEQUENCE [LARGE SCALE GENOMIC DNA]</scope>
    <source>
        <strain evidence="9 17">R10</strain>
    </source>
</reference>
<dbReference type="EMBL" id="QKWF01000232">
    <property type="protein sequence ID" value="PZM10532.1"/>
    <property type="molecule type" value="Genomic_DNA"/>
</dbReference>
<evidence type="ECO:0000313" key="1">
    <source>
        <dbReference type="EMBL" id="KQD15994.1"/>
    </source>
</evidence>
<dbReference type="Proteomes" id="UP000461234">
    <property type="component" value="Unassembled WGS sequence"/>
</dbReference>
<evidence type="ECO:0000313" key="19">
    <source>
        <dbReference type="Proteomes" id="UP000461234"/>
    </source>
</evidence>
<evidence type="ECO:0000313" key="6">
    <source>
        <dbReference type="EMBL" id="OTM88683.1"/>
    </source>
</evidence>
<name>A0A077GNE6_ACIBA</name>
<protein>
    <submittedName>
        <fullName evidence="4">Transcriptional regulator</fullName>
    </submittedName>
</protein>
<reference evidence="3 20" key="10">
    <citation type="journal article" date="2023" name="Nat. Commun.">
        <title>Genomic dissection of endemic carbapenem resistance reveals metallo-beta-lactamase dissemination through clonal, plasmid and integron transfer.</title>
        <authorList>
            <person name="Macesic N."/>
            <person name="Hawkey J."/>
            <person name="Vezina B."/>
            <person name="Wisniewski J.A."/>
            <person name="Cottingham H."/>
            <person name="Blakeway L.V."/>
            <person name="Harshegyi T."/>
            <person name="Pragastis K."/>
            <person name="Badoordeen G.Z."/>
            <person name="Dennison A."/>
            <person name="Spelman D.W."/>
            <person name="Jenney A.W.J."/>
            <person name="Peleg A.Y."/>
        </authorList>
    </citation>
    <scope>NUCLEOTIDE SEQUENCE [LARGE SCALE GENOMIC DNA]</scope>
    <source>
        <strain evidence="3 20">CPO519</strain>
    </source>
</reference>
<evidence type="ECO:0000313" key="4">
    <source>
        <dbReference type="EMBL" id="MQR48814.1"/>
    </source>
</evidence>
<dbReference type="Proteomes" id="UP000051322">
    <property type="component" value="Unassembled WGS sequence"/>
</dbReference>
<evidence type="ECO:0000313" key="12">
    <source>
        <dbReference type="Proteomes" id="UP000051322"/>
    </source>
</evidence>
<dbReference type="eggNOG" id="ENOG5033IWA">
    <property type="taxonomic scope" value="Bacteria"/>
</dbReference>
<evidence type="ECO:0000313" key="16">
    <source>
        <dbReference type="Proteomes" id="UP000239276"/>
    </source>
</evidence>
<dbReference type="EMBL" id="WIOC01000005">
    <property type="protein sequence ID" value="MQR48814.1"/>
    <property type="molecule type" value="Genomic_DNA"/>
</dbReference>
<dbReference type="EMBL" id="LLFE01000102">
    <property type="protein sequence ID" value="KQD15994.1"/>
    <property type="molecule type" value="Genomic_DNA"/>
</dbReference>
<dbReference type="EMBL" id="JARTMM020000001">
    <property type="protein sequence ID" value="MEC5497297.1"/>
    <property type="molecule type" value="Genomic_DNA"/>
</dbReference>
<evidence type="ECO:0000313" key="5">
    <source>
        <dbReference type="EMBL" id="OIG69756.1"/>
    </source>
</evidence>
<dbReference type="GO" id="GO:0003677">
    <property type="term" value="F:DNA binding"/>
    <property type="evidence" value="ECO:0007669"/>
    <property type="project" value="InterPro"/>
</dbReference>
<dbReference type="EMBL" id="PUDN01000094">
    <property type="protein sequence ID" value="PQH49278.1"/>
    <property type="molecule type" value="Genomic_DNA"/>
</dbReference>
<evidence type="ECO:0000313" key="20">
    <source>
        <dbReference type="Proteomes" id="UP001174156"/>
    </source>
</evidence>
<evidence type="ECO:0000313" key="15">
    <source>
        <dbReference type="Proteomes" id="UP000197394"/>
    </source>
</evidence>
<dbReference type="Gene3D" id="1.10.260.40">
    <property type="entry name" value="lambda repressor-like DNA-binding domains"/>
    <property type="match status" value="1"/>
</dbReference>
<dbReference type="Proteomes" id="UP000248662">
    <property type="component" value="Unassembled WGS sequence"/>
</dbReference>
<dbReference type="InterPro" id="IPR010982">
    <property type="entry name" value="Lambda_DNA-bd_dom_sf"/>
</dbReference>
<dbReference type="EMBL" id="RFBY01000085">
    <property type="protein sequence ID" value="RSP70338.1"/>
    <property type="molecule type" value="Genomic_DNA"/>
</dbReference>
<reference evidence="8 16" key="5">
    <citation type="journal article" date="2018" name="J. Antimicrob. Chemother.">
        <title>Phylogenomics of colistin-susceptible and resistant XDR Acinetobacter baumannii.</title>
        <authorList>
            <person name="Mustapha M."/>
            <person name="Li B."/>
            <person name="Pacey M.P."/>
            <person name="Mettus R.T."/>
            <person name="McElheny C.L."/>
            <person name="Ernst R.K."/>
            <person name="Cooper V.S."/>
            <person name="Doi Y."/>
        </authorList>
    </citation>
    <scope>NUCLEOTIDE SEQUENCE [LARGE SCALE GENOMIC DNA]</scope>
    <source>
        <strain evidence="8 16">R20</strain>
    </source>
</reference>
<evidence type="ECO:0000313" key="9">
    <source>
        <dbReference type="EMBL" id="PZM10532.1"/>
    </source>
</evidence>
<evidence type="ECO:0000313" key="3">
    <source>
        <dbReference type="EMBL" id="MEC5497297.1"/>
    </source>
</evidence>
<dbReference type="EMBL" id="NGEL01000090">
    <property type="protein sequence ID" value="OTM88683.1"/>
    <property type="molecule type" value="Genomic_DNA"/>
</dbReference>
<dbReference type="RefSeq" id="WP_000041063.1">
    <property type="nucleotide sequence ID" value="NZ_AP014649.1"/>
</dbReference>
<reference evidence="5 13" key="2">
    <citation type="submission" date="2016-05" db="EMBL/GenBank/DDBJ databases">
        <title>The evolution of Acinetobacter baumannii in vivo.</title>
        <authorList>
            <person name="Hua X."/>
            <person name="Yu Y."/>
        </authorList>
    </citation>
    <scope>NUCLEOTIDE SEQUENCE [LARGE SCALE GENOMIC DNA]</scope>
    <source>
        <strain evidence="5 13">XH647</strain>
    </source>
</reference>
<dbReference type="KEGG" id="abau:IX87_08430"/>
<accession>A0A077GNE6</accession>
<dbReference type="Proteomes" id="UP000664966">
    <property type="component" value="Chromosome"/>
</dbReference>
<reference evidence="1 12" key="1">
    <citation type="submission" date="2015-10" db="EMBL/GenBank/DDBJ databases">
        <title>The utility of whole genome sequencing in characterizing Acinetobacter epidemiology and analyzing hospital outbreaks.</title>
        <authorList>
            <person name="Ozer E.A."/>
            <person name="Fitzpatrick M.A."/>
            <person name="Hauser A.R."/>
        </authorList>
    </citation>
    <scope>NUCLEOTIDE SEQUENCE [LARGE SCALE GENOMIC DNA]</scope>
    <source>
        <strain evidence="1 12">ABBL059</strain>
    </source>
</reference>
<evidence type="ECO:0000313" key="17">
    <source>
        <dbReference type="Proteomes" id="UP000248662"/>
    </source>
</evidence>
<dbReference type="EMBL" id="JARTMM010000152">
    <property type="protein sequence ID" value="MDK4883853.1"/>
    <property type="molecule type" value="Genomic_DNA"/>
</dbReference>
<reference evidence="2" key="11">
    <citation type="submission" date="2023-01" db="EMBL/GenBank/DDBJ databases">
        <title>Genomic dissection of endemic carbapenem resistance: metallo-beta-lactamase gene dissemination through clonal, plasmid and integron transfer pathways.</title>
        <authorList>
            <person name="Macesic N."/>
        </authorList>
    </citation>
    <scope>NUCLEOTIDE SEQUENCE</scope>
    <source>
        <strain evidence="2">CPO519</strain>
    </source>
</reference>
<evidence type="ECO:0000313" key="8">
    <source>
        <dbReference type="EMBL" id="PQH49278.1"/>
    </source>
</evidence>
<evidence type="ECO:0000313" key="18">
    <source>
        <dbReference type="Proteomes" id="UP000269597"/>
    </source>
</evidence>
<reference evidence="6 14" key="4">
    <citation type="submission" date="2017-05" db="EMBL/GenBank/DDBJ databases">
        <authorList>
            <person name="Song R."/>
            <person name="Chenine A.L."/>
            <person name="Ruprecht R.M."/>
        </authorList>
    </citation>
    <scope>NUCLEOTIDE SEQUENCE [LARGE SCALE GENOMIC DNA]</scope>
    <source>
        <strain evidence="6 14">PR350</strain>
    </source>
</reference>
<reference evidence="7 15" key="3">
    <citation type="submission" date="2017-05" db="EMBL/GenBank/DDBJ databases">
        <title>Draft genome sequence of MDR A. baumannii AB360.</title>
        <authorList>
            <person name="Wareham D.W."/>
            <person name="Bean D.C."/>
        </authorList>
    </citation>
    <scope>NUCLEOTIDE SEQUENCE [LARGE SCALE GENOMIC DNA]</scope>
    <source>
        <strain evidence="7 15">AB360</strain>
    </source>
</reference>
<dbReference type="SUPFAM" id="SSF47413">
    <property type="entry name" value="lambda repressor-like DNA-binding domains"/>
    <property type="match status" value="1"/>
</dbReference>